<protein>
    <submittedName>
        <fullName evidence="4">WD repeat protein</fullName>
    </submittedName>
</protein>
<dbReference type="SUPFAM" id="SSF50978">
    <property type="entry name" value="WD40 repeat-like"/>
    <property type="match status" value="1"/>
</dbReference>
<dbReference type="RefSeq" id="YP_003407150.1">
    <property type="nucleotide sequence ID" value="NC_013756.1"/>
</dbReference>
<dbReference type="Proteomes" id="UP000029780">
    <property type="component" value="Segment"/>
</dbReference>
<evidence type="ECO:0000256" key="1">
    <source>
        <dbReference type="ARBA" id="ARBA00022574"/>
    </source>
</evidence>
<keyword evidence="2" id="KW-0677">Repeat</keyword>
<dbReference type="SMART" id="SM00320">
    <property type="entry name" value="WD40"/>
    <property type="match status" value="3"/>
</dbReference>
<dbReference type="InterPro" id="IPR048720">
    <property type="entry name" value="PROPPIN"/>
</dbReference>
<comment type="similarity">
    <text evidence="3">Belongs to the WD repeat PROPPIN family.</text>
</comment>
<dbReference type="InterPro" id="IPR001680">
    <property type="entry name" value="WD40_rpt"/>
</dbReference>
<evidence type="ECO:0000313" key="5">
    <source>
        <dbReference type="Proteomes" id="UP000029780"/>
    </source>
</evidence>
<sequence>MAYCVSVNADESCVLFGLEKGFKVYDVKTQKLLLWRDVGPVTAVRILSKSNILAFVGFDKRKLTFWNDETKKRSAEIAFPKTITQFLFGRNKMIVSTDEKTYLYDLETLKLLGGYETTQNPHGSISVNDDRSQHVFAFPGMKQGYVHIIKNGISSFVKAHEGVLRFLSLNREGNLLATCSEKGTAVRVFDTVSGERVANFRRGKTETKINHISWSKDSKFLCVSSERGTSHVFRINKAPRTSSLSGILPDPLSDYANSESSWCLARYLHPKGISIISDSSLKHFSVDGYVAECIVPESGGEALFLEQRKL</sequence>
<name>D2XB61_GBMV</name>
<organismHost>
    <name type="scientific">Acanthamoeba</name>
    <dbReference type="NCBI Taxonomy" id="5754"/>
</organismHost>
<gene>
    <name evidence="4" type="ORF">MAR_ORF426</name>
</gene>
<evidence type="ECO:0000313" key="4">
    <source>
        <dbReference type="EMBL" id="ADB04188.1"/>
    </source>
</evidence>
<organism evidence="4 5">
    <name type="scientific">Marseillevirus marseillevirus</name>
    <name type="common">GBM</name>
    <dbReference type="NCBI Taxonomy" id="694581"/>
    <lineage>
        <taxon>Viruses</taxon>
        <taxon>Varidnaviria</taxon>
        <taxon>Bamfordvirae</taxon>
        <taxon>Nucleocytoviricota</taxon>
        <taxon>Megaviricetes</taxon>
        <taxon>Pimascovirales</taxon>
        <taxon>Pimascovirales incertae sedis</taxon>
        <taxon>Marseilleviridae</taxon>
        <taxon>Marseillevirus</taxon>
        <taxon>Marseillevirus massiliense</taxon>
    </lineage>
</organism>
<dbReference type="PANTHER" id="PTHR11227">
    <property type="entry name" value="WD-REPEAT PROTEIN INTERACTING WITH PHOSPHOINOSIDES WIPI -RELATED"/>
    <property type="match status" value="1"/>
</dbReference>
<proteinExistence type="inferred from homology"/>
<accession>D2XB61</accession>
<dbReference type="EMBL" id="GU071086">
    <property type="protein sequence ID" value="ADB04188.1"/>
    <property type="molecule type" value="Genomic_DNA"/>
</dbReference>
<evidence type="ECO:0000256" key="3">
    <source>
        <dbReference type="ARBA" id="ARBA00025740"/>
    </source>
</evidence>
<reference evidence="4 5" key="1">
    <citation type="journal article" date="2009" name="Proc. Natl. Acad. Sci. U.S.A.">
        <title>Giant Marseillevirus highlights the role of amoebae as a melting pot in emergence of chimeric microorganisms.</title>
        <authorList>
            <person name="Boyer M."/>
            <person name="Yutin N."/>
            <person name="Pagnier I."/>
            <person name="Barrassi L."/>
            <person name="Fournous G."/>
            <person name="Espinosa L."/>
            <person name="Robert C."/>
            <person name="Azza S."/>
            <person name="Sun S."/>
            <person name="Rossmann M.G."/>
            <person name="Suzan-Monti M."/>
            <person name="La Scola B."/>
            <person name="Koonin E.V."/>
            <person name="Raoult D."/>
        </authorList>
    </citation>
    <scope>NUCLEOTIDE SEQUENCE [LARGE SCALE GENOMIC DNA]</scope>
    <source>
        <strain evidence="4 5">T19</strain>
    </source>
</reference>
<keyword evidence="5" id="KW-1185">Reference proteome</keyword>
<dbReference type="KEGG" id="vg:8746662"/>
<evidence type="ECO:0000256" key="2">
    <source>
        <dbReference type="ARBA" id="ARBA00022737"/>
    </source>
</evidence>
<keyword evidence="1" id="KW-0853">WD repeat</keyword>
<dbReference type="Pfam" id="PF21032">
    <property type="entry name" value="PROPPIN"/>
    <property type="match status" value="1"/>
</dbReference>
<dbReference type="OrthoDB" id="10227at10239"/>
<dbReference type="Gene3D" id="2.130.10.10">
    <property type="entry name" value="YVTN repeat-like/Quinoprotein amine dehydrogenase"/>
    <property type="match status" value="2"/>
</dbReference>
<dbReference type="InterPro" id="IPR015943">
    <property type="entry name" value="WD40/YVTN_repeat-like_dom_sf"/>
</dbReference>
<dbReference type="GeneID" id="8746662"/>
<dbReference type="InterPro" id="IPR036322">
    <property type="entry name" value="WD40_repeat_dom_sf"/>
</dbReference>